<dbReference type="AlphaFoldDB" id="K0S8L2"/>
<comment type="caution">
    <text evidence="2">The sequence shown here is derived from an EMBL/GenBank/DDBJ whole genome shotgun (WGS) entry which is preliminary data.</text>
</comment>
<keyword evidence="1" id="KW-0175">Coiled coil</keyword>
<evidence type="ECO:0000313" key="3">
    <source>
        <dbReference type="Proteomes" id="UP000266841"/>
    </source>
</evidence>
<name>K0S8L2_THAOC</name>
<dbReference type="Proteomes" id="UP000266841">
    <property type="component" value="Unassembled WGS sequence"/>
</dbReference>
<protein>
    <recommendedName>
        <fullName evidence="4">DDE Tnp4 domain-containing protein</fullName>
    </recommendedName>
</protein>
<proteinExistence type="predicted"/>
<accession>K0S8L2</accession>
<gene>
    <name evidence="2" type="ORF">THAOC_16868</name>
</gene>
<dbReference type="EMBL" id="AGNL01018816">
    <property type="protein sequence ID" value="EJK62518.1"/>
    <property type="molecule type" value="Genomic_DNA"/>
</dbReference>
<sequence>MHAIVVPMAARVKGRYAVALQRKPAIHNEVKEHLSGMTRKSSSDVESLRRQVASLKKENKELQKLVHQSKRIPKYIPPPSTINKETILSFGLSLVGTPKWLTCGAWLKMRRFRSHFGVGPSAIVALISDMKRLQSKPINLTYLFIAIAWLKIYETEEQMAGRWGYGEKHCRDTVLDYVARIQAMKKWRISFRRISTKSRFLPVDTVHIRCQEFRCTPDSKWYSFKFSGPAVAFEVVTDPDTGYMVWINGPEPANIDDCVFLRGGKKDKPKSTWKRSALYFHIPSGVKLVGDSAYSSQPDKVTTTKDAHDTKTKKLFARMKSMQETCFKRFKDFKVLREAFRHGTGTDDKMEKIKTSFEAVAVLVQYDIENGHPLFEV</sequence>
<organism evidence="2 3">
    <name type="scientific">Thalassiosira oceanica</name>
    <name type="common">Marine diatom</name>
    <dbReference type="NCBI Taxonomy" id="159749"/>
    <lineage>
        <taxon>Eukaryota</taxon>
        <taxon>Sar</taxon>
        <taxon>Stramenopiles</taxon>
        <taxon>Ochrophyta</taxon>
        <taxon>Bacillariophyta</taxon>
        <taxon>Coscinodiscophyceae</taxon>
        <taxon>Thalassiosirophycidae</taxon>
        <taxon>Thalassiosirales</taxon>
        <taxon>Thalassiosiraceae</taxon>
        <taxon>Thalassiosira</taxon>
    </lineage>
</organism>
<reference evidence="2 3" key="1">
    <citation type="journal article" date="2012" name="Genome Biol.">
        <title>Genome and low-iron response of an oceanic diatom adapted to chronic iron limitation.</title>
        <authorList>
            <person name="Lommer M."/>
            <person name="Specht M."/>
            <person name="Roy A.S."/>
            <person name="Kraemer L."/>
            <person name="Andreson R."/>
            <person name="Gutowska M.A."/>
            <person name="Wolf J."/>
            <person name="Bergner S.V."/>
            <person name="Schilhabel M.B."/>
            <person name="Klostermeier U.C."/>
            <person name="Beiko R.G."/>
            <person name="Rosenstiel P."/>
            <person name="Hippler M."/>
            <person name="Laroche J."/>
        </authorList>
    </citation>
    <scope>NUCLEOTIDE SEQUENCE [LARGE SCALE GENOMIC DNA]</scope>
    <source>
        <strain evidence="2 3">CCMP1005</strain>
    </source>
</reference>
<evidence type="ECO:0008006" key="4">
    <source>
        <dbReference type="Google" id="ProtNLM"/>
    </source>
</evidence>
<evidence type="ECO:0000256" key="1">
    <source>
        <dbReference type="SAM" id="Coils"/>
    </source>
</evidence>
<feature type="coiled-coil region" evidence="1">
    <location>
        <begin position="38"/>
        <end position="72"/>
    </location>
</feature>
<keyword evidence="3" id="KW-1185">Reference proteome</keyword>
<evidence type="ECO:0000313" key="2">
    <source>
        <dbReference type="EMBL" id="EJK62518.1"/>
    </source>
</evidence>
<dbReference type="OrthoDB" id="40315at2759"/>